<evidence type="ECO:0000256" key="1">
    <source>
        <dbReference type="SAM" id="MobiDB-lite"/>
    </source>
</evidence>
<gene>
    <name evidence="2" type="ORF">Tci_568194</name>
</gene>
<comment type="caution">
    <text evidence="2">The sequence shown here is derived from an EMBL/GenBank/DDBJ whole genome shotgun (WGS) entry which is preliminary data.</text>
</comment>
<feature type="compositionally biased region" description="Polar residues" evidence="1">
    <location>
        <begin position="381"/>
        <end position="392"/>
    </location>
</feature>
<feature type="non-terminal residue" evidence="2">
    <location>
        <position position="1"/>
    </location>
</feature>
<feature type="region of interest" description="Disordered" evidence="1">
    <location>
        <begin position="367"/>
        <end position="402"/>
    </location>
</feature>
<protein>
    <submittedName>
        <fullName evidence="2">Retrovirus-related like polyprotein</fullName>
    </submittedName>
</protein>
<organism evidence="2">
    <name type="scientific">Tanacetum cinerariifolium</name>
    <name type="common">Dalmatian daisy</name>
    <name type="synonym">Chrysanthemum cinerariifolium</name>
    <dbReference type="NCBI Taxonomy" id="118510"/>
    <lineage>
        <taxon>Eukaryota</taxon>
        <taxon>Viridiplantae</taxon>
        <taxon>Streptophyta</taxon>
        <taxon>Embryophyta</taxon>
        <taxon>Tracheophyta</taxon>
        <taxon>Spermatophyta</taxon>
        <taxon>Magnoliopsida</taxon>
        <taxon>eudicotyledons</taxon>
        <taxon>Gunneridae</taxon>
        <taxon>Pentapetalae</taxon>
        <taxon>asterids</taxon>
        <taxon>campanulids</taxon>
        <taxon>Asterales</taxon>
        <taxon>Asteraceae</taxon>
        <taxon>Asteroideae</taxon>
        <taxon>Anthemideae</taxon>
        <taxon>Anthemidinae</taxon>
        <taxon>Tanacetum</taxon>
    </lineage>
</organism>
<accession>A0A699IYC5</accession>
<dbReference type="EMBL" id="BKCJ010348234">
    <property type="protein sequence ID" value="GEZ96221.1"/>
    <property type="molecule type" value="Genomic_DNA"/>
</dbReference>
<reference evidence="2" key="1">
    <citation type="journal article" date="2019" name="Sci. Rep.">
        <title>Draft genome of Tanacetum cinerariifolium, the natural source of mosquito coil.</title>
        <authorList>
            <person name="Yamashiro T."/>
            <person name="Shiraishi A."/>
            <person name="Satake H."/>
            <person name="Nakayama K."/>
        </authorList>
    </citation>
    <scope>NUCLEOTIDE SEQUENCE</scope>
</reference>
<evidence type="ECO:0000313" key="2">
    <source>
        <dbReference type="EMBL" id="GEZ96221.1"/>
    </source>
</evidence>
<name>A0A699IYC5_TANCI</name>
<proteinExistence type="predicted"/>
<feature type="compositionally biased region" description="Low complexity" evidence="1">
    <location>
        <begin position="367"/>
        <end position="376"/>
    </location>
</feature>
<sequence>NLVSNQSAPTFDHYFELNELKAQSLEKDTVISKLKERIKSVSGQMKEDKIKKKLKEIETINIELDHWVSKLVAENEHLKQTYKQLYDSIKSTPLKDALRKLKGKALVDDAVTSHSIAPKMINVDVEPLNPRLLNNRSKPSTSASGSQPSGITKKDKIQRPPSSTQKNKVEAHPKTVKSSLKNKNCVVEPKRTVFVQRSKLNVNSELKCVMCNGCMITTTTKMTFRKPITVETNTPKPVATMVYSRRPRKSKSTDLVSKSKVIQSVHANKKEPIKSWGSTVSNIPSSSRDECSSGPVLHEMTPATISLGIVPNPPSSTPFVPPLRTDWDMYFQPLFDELFTPPPSVENPAPEVITLIVEVVAPELTVSTNSPSSTTVDQDAPSPSHSQTTPETRSPIIPNDVEEDNHDLDITYMNNDSFFDADHAGCQDTCRSTSGSLQFLGERLISWSSKGEKVLRYPVRKLNISPYLAVVLKFYG</sequence>
<feature type="compositionally biased region" description="Polar residues" evidence="1">
    <location>
        <begin position="132"/>
        <end position="150"/>
    </location>
</feature>
<dbReference type="AlphaFoldDB" id="A0A699IYC5"/>
<feature type="region of interest" description="Disordered" evidence="1">
    <location>
        <begin position="128"/>
        <end position="183"/>
    </location>
</feature>